<evidence type="ECO:0000313" key="4">
    <source>
        <dbReference type="Proteomes" id="UP001279681"/>
    </source>
</evidence>
<gene>
    <name evidence="3" type="ORF">RFV38_04535</name>
</gene>
<evidence type="ECO:0000256" key="2">
    <source>
        <dbReference type="SAM" id="SignalP"/>
    </source>
</evidence>
<accession>A0ABU4WBM6</accession>
<name>A0ABU4WBM6_9FUSO</name>
<keyword evidence="1" id="KW-0175">Coiled coil</keyword>
<dbReference type="RefSeq" id="WP_320313175.1">
    <property type="nucleotide sequence ID" value="NZ_JAVIKH010000004.1"/>
</dbReference>
<organism evidence="3 4">
    <name type="scientific">Candidatus Cetobacterium colombiensis</name>
    <dbReference type="NCBI Taxonomy" id="3073100"/>
    <lineage>
        <taxon>Bacteria</taxon>
        <taxon>Fusobacteriati</taxon>
        <taxon>Fusobacteriota</taxon>
        <taxon>Fusobacteriia</taxon>
        <taxon>Fusobacteriales</taxon>
        <taxon>Fusobacteriaceae</taxon>
        <taxon>Cetobacterium</taxon>
    </lineage>
</organism>
<keyword evidence="4" id="KW-1185">Reference proteome</keyword>
<evidence type="ECO:0000313" key="3">
    <source>
        <dbReference type="EMBL" id="MDX8335770.1"/>
    </source>
</evidence>
<protein>
    <submittedName>
        <fullName evidence="3">Uncharacterized protein</fullName>
    </submittedName>
</protein>
<keyword evidence="2" id="KW-0732">Signal</keyword>
<proteinExistence type="predicted"/>
<dbReference type="EMBL" id="JAVIKH010000004">
    <property type="protein sequence ID" value="MDX8335770.1"/>
    <property type="molecule type" value="Genomic_DNA"/>
</dbReference>
<dbReference type="Proteomes" id="UP001279681">
    <property type="component" value="Unassembled WGS sequence"/>
</dbReference>
<evidence type="ECO:0000256" key="1">
    <source>
        <dbReference type="SAM" id="Coils"/>
    </source>
</evidence>
<comment type="caution">
    <text evidence="3">The sequence shown here is derived from an EMBL/GenBank/DDBJ whole genome shotgun (WGS) entry which is preliminary data.</text>
</comment>
<feature type="signal peptide" evidence="2">
    <location>
        <begin position="1"/>
        <end position="17"/>
    </location>
</feature>
<sequence length="502" mass="60469">MKKIVLLLLFLSSILKADYLITNGEIALFYDGKNNILKNVKDREFKKEVLSNFQILLIKDYKIYRARNYYTEVKYIDGKNIFYMKSNVNGDILETYIILSNNQKNNMYIYTNLSKLGWKKPYNLVYKFSPLVLEGNIENKENYYKYDMLNFSKDSNSEILVGTENDFENFKVKFLENILTKQPDERIYLVKKIDQNKKDDFLEISLSKEKPEFTNLTFEDIKNKEIEFWKKFDNKYYYLRQNMINQIRNFYLIFSSKYTQSSLKANMSRVKYAEQLKVMYLNGILNKKSLIPDFKFERNDGIQNIYTYYYYIKFCINKKINPNKNEKIKNNVTIIRNNIEEAYKSIQNKEGDWLQDSLIFYNFLLEIEKMSLSKELFINIESIKNEIKNNVKKEILDKNENLKNYDNIEYLQILTLKDKRQNLERLVNHLNNRIGLLQENGEINRIANLKLALLLYENGYTVESDKVFYNIDYFINFEENYNELNIEEIYLYLMNIQYRGLI</sequence>
<feature type="coiled-coil region" evidence="1">
    <location>
        <begin position="388"/>
        <end position="440"/>
    </location>
</feature>
<reference evidence="4" key="1">
    <citation type="submission" date="2023-07" db="EMBL/GenBank/DDBJ databases">
        <authorList>
            <person name="Colorado M.A."/>
            <person name="Villamil L.M."/>
            <person name="Melo J.F."/>
            <person name="Rodriguez J.A."/>
            <person name="Ruiz R.Y."/>
        </authorList>
    </citation>
    <scope>NUCLEOTIDE SEQUENCE [LARGE SCALE GENOMIC DNA]</scope>
    <source>
        <strain evidence="4">C33</strain>
    </source>
</reference>
<feature type="chain" id="PRO_5045647298" evidence="2">
    <location>
        <begin position="18"/>
        <end position="502"/>
    </location>
</feature>